<gene>
    <name evidence="1" type="ORF">QVD17_37642</name>
</gene>
<sequence length="156" mass="17361">MFVSSSFSSIHPVDPSLATLSHTDSSLLNRRYHVQSLLYAAGGFTDNLDLFSSITLKNEGGGRKNWVISIGQMDYKTWLAFVFVPKDNWFVAKTMGTVDPGIEILDLDIIDKAESTLMLGGFADKKKEEWKEGQGMNKPDMGVELVQTIRLQLDGQ</sequence>
<proteinExistence type="predicted"/>
<accession>A0AAD8JWF3</accession>
<name>A0AAD8JWF3_TARER</name>
<dbReference type="AlphaFoldDB" id="A0AAD8JWF3"/>
<reference evidence="1" key="1">
    <citation type="journal article" date="2023" name="bioRxiv">
        <title>Improved chromosome-level genome assembly for marigold (Tagetes erecta).</title>
        <authorList>
            <person name="Jiang F."/>
            <person name="Yuan L."/>
            <person name="Wang S."/>
            <person name="Wang H."/>
            <person name="Xu D."/>
            <person name="Wang A."/>
            <person name="Fan W."/>
        </authorList>
    </citation>
    <scope>NUCLEOTIDE SEQUENCE</scope>
    <source>
        <strain evidence="1">WSJ</strain>
        <tissue evidence="1">Leaf</tissue>
    </source>
</reference>
<evidence type="ECO:0000313" key="2">
    <source>
        <dbReference type="Proteomes" id="UP001229421"/>
    </source>
</evidence>
<dbReference type="Proteomes" id="UP001229421">
    <property type="component" value="Unassembled WGS sequence"/>
</dbReference>
<protein>
    <submittedName>
        <fullName evidence="1">Uncharacterized protein</fullName>
    </submittedName>
</protein>
<evidence type="ECO:0000313" key="1">
    <source>
        <dbReference type="EMBL" id="KAK1411098.1"/>
    </source>
</evidence>
<organism evidence="1 2">
    <name type="scientific">Tagetes erecta</name>
    <name type="common">African marigold</name>
    <dbReference type="NCBI Taxonomy" id="13708"/>
    <lineage>
        <taxon>Eukaryota</taxon>
        <taxon>Viridiplantae</taxon>
        <taxon>Streptophyta</taxon>
        <taxon>Embryophyta</taxon>
        <taxon>Tracheophyta</taxon>
        <taxon>Spermatophyta</taxon>
        <taxon>Magnoliopsida</taxon>
        <taxon>eudicotyledons</taxon>
        <taxon>Gunneridae</taxon>
        <taxon>Pentapetalae</taxon>
        <taxon>asterids</taxon>
        <taxon>campanulids</taxon>
        <taxon>Asterales</taxon>
        <taxon>Asteraceae</taxon>
        <taxon>Asteroideae</taxon>
        <taxon>Heliantheae alliance</taxon>
        <taxon>Tageteae</taxon>
        <taxon>Tagetes</taxon>
    </lineage>
</organism>
<comment type="caution">
    <text evidence="1">The sequence shown here is derived from an EMBL/GenBank/DDBJ whole genome shotgun (WGS) entry which is preliminary data.</text>
</comment>
<keyword evidence="2" id="KW-1185">Reference proteome</keyword>
<dbReference type="EMBL" id="JAUHHV010000010">
    <property type="protein sequence ID" value="KAK1411098.1"/>
    <property type="molecule type" value="Genomic_DNA"/>
</dbReference>